<sequence length="363" mass="41820">MGGASCSLRPLPTKLFKKMASRNRFVAKPVSFELLFLELRGPLNGLWFECFHSLKVDKTKLLQIRDKYRKDPKICVIEGIRAWLENTDPPPSWESLVPVLRNVLLETELADRIERLYVDPSKYPNYQPRMPTFSTSNPKITYEGVKLSFGPPGFSNTAFSSLLTDMMDQYNDGGSCYTLHYAISSLCCPDGTPYIDFEIIRSTMSIDGIVMSLLFHNYVSDMDVDLIIYLMKVLQHFDAISFSLQIYYKERSLFQPFVRKILNIDAIFLITFEFQREVAVPDFQLATNLKERVQIICNLTSFPYIMQFMGWSVGPLCLYYQLPYATMHLVRKSFQTMPESLKELKINKVNIEVGSAKDTLVTQ</sequence>
<dbReference type="InterPro" id="IPR011029">
    <property type="entry name" value="DEATH-like_dom_sf"/>
</dbReference>
<dbReference type="Gene3D" id="1.10.533.10">
    <property type="entry name" value="Death Domain, Fas"/>
    <property type="match status" value="1"/>
</dbReference>
<evidence type="ECO:0008006" key="3">
    <source>
        <dbReference type="Google" id="ProtNLM"/>
    </source>
</evidence>
<protein>
    <recommendedName>
        <fullName evidence="3">Death domain-containing protein</fullName>
    </recommendedName>
</protein>
<dbReference type="Proteomes" id="UP000007879">
    <property type="component" value="Unassembled WGS sequence"/>
</dbReference>
<dbReference type="AlphaFoldDB" id="A0AAN0JBX0"/>
<accession>A0AAN0JBX0</accession>
<name>A0AAN0JBX0_AMPQE</name>
<evidence type="ECO:0000313" key="2">
    <source>
        <dbReference type="Proteomes" id="UP000007879"/>
    </source>
</evidence>
<dbReference type="RefSeq" id="XP_019854494.1">
    <property type="nucleotide sequence ID" value="XM_019998935.1"/>
</dbReference>
<proteinExistence type="predicted"/>
<organism evidence="1 2">
    <name type="scientific">Amphimedon queenslandica</name>
    <name type="common">Sponge</name>
    <dbReference type="NCBI Taxonomy" id="400682"/>
    <lineage>
        <taxon>Eukaryota</taxon>
        <taxon>Metazoa</taxon>
        <taxon>Porifera</taxon>
        <taxon>Demospongiae</taxon>
        <taxon>Heteroscleromorpha</taxon>
        <taxon>Haplosclerida</taxon>
        <taxon>Niphatidae</taxon>
        <taxon>Amphimedon</taxon>
    </lineage>
</organism>
<reference evidence="1" key="2">
    <citation type="submission" date="2024-06" db="UniProtKB">
        <authorList>
            <consortium name="EnsemblMetazoa"/>
        </authorList>
    </citation>
    <scope>IDENTIFICATION</scope>
</reference>
<dbReference type="KEGG" id="aqu:109583538"/>
<evidence type="ECO:0000313" key="1">
    <source>
        <dbReference type="EnsemblMetazoa" id="XP_019854494.1"/>
    </source>
</evidence>
<reference evidence="2" key="1">
    <citation type="journal article" date="2010" name="Nature">
        <title>The Amphimedon queenslandica genome and the evolution of animal complexity.</title>
        <authorList>
            <person name="Srivastava M."/>
            <person name="Simakov O."/>
            <person name="Chapman J."/>
            <person name="Fahey B."/>
            <person name="Gauthier M.E."/>
            <person name="Mitros T."/>
            <person name="Richards G.S."/>
            <person name="Conaco C."/>
            <person name="Dacre M."/>
            <person name="Hellsten U."/>
            <person name="Larroux C."/>
            <person name="Putnam N.H."/>
            <person name="Stanke M."/>
            <person name="Adamska M."/>
            <person name="Darling A."/>
            <person name="Degnan S.M."/>
            <person name="Oakley T.H."/>
            <person name="Plachetzki D.C."/>
            <person name="Zhai Y."/>
            <person name="Adamski M."/>
            <person name="Calcino A."/>
            <person name="Cummins S.F."/>
            <person name="Goodstein D.M."/>
            <person name="Harris C."/>
            <person name="Jackson D.J."/>
            <person name="Leys S.P."/>
            <person name="Shu S."/>
            <person name="Woodcroft B.J."/>
            <person name="Vervoort M."/>
            <person name="Kosik K.S."/>
            <person name="Manning G."/>
            <person name="Degnan B.M."/>
            <person name="Rokhsar D.S."/>
        </authorList>
    </citation>
    <scope>NUCLEOTIDE SEQUENCE [LARGE SCALE GENOMIC DNA]</scope>
</reference>
<dbReference type="EnsemblMetazoa" id="XM_019998935.1">
    <property type="protein sequence ID" value="XP_019854494.1"/>
    <property type="gene ID" value="LOC109583538"/>
</dbReference>
<keyword evidence="2" id="KW-1185">Reference proteome</keyword>
<dbReference type="GeneID" id="109583538"/>